<dbReference type="OMA" id="KECSYDR"/>
<protein>
    <recommendedName>
        <fullName evidence="4">Transmembrane protein 72</fullName>
    </recommendedName>
</protein>
<dbReference type="Pfam" id="PF16054">
    <property type="entry name" value="TMEM72"/>
    <property type="match status" value="1"/>
</dbReference>
<dbReference type="GeneID" id="106663975"/>
<dbReference type="PANTHER" id="PTHR28474">
    <property type="entry name" value="TRANSMEMBRANE PROTEIN 72"/>
    <property type="match status" value="1"/>
</dbReference>
<keyword evidence="1" id="KW-1133">Transmembrane helix</keyword>
<proteinExistence type="predicted"/>
<reference evidence="2" key="1">
    <citation type="submission" date="2022-01" db="UniProtKB">
        <authorList>
            <consortium name="EnsemblMetazoa"/>
        </authorList>
    </citation>
    <scope>IDENTIFICATION</scope>
</reference>
<dbReference type="PANTHER" id="PTHR28474:SF1">
    <property type="entry name" value="TRANSMEMBRANE PROTEIN 72"/>
    <property type="match status" value="1"/>
</dbReference>
<feature type="transmembrane region" description="Helical" evidence="1">
    <location>
        <begin position="126"/>
        <end position="145"/>
    </location>
</feature>
<keyword evidence="3" id="KW-1185">Reference proteome</keyword>
<evidence type="ECO:0000313" key="2">
    <source>
        <dbReference type="EnsemblMetazoa" id="XP_014244750.1"/>
    </source>
</evidence>
<dbReference type="EnsemblMetazoa" id="XM_014389264.2">
    <property type="protein sequence ID" value="XP_014244750.1"/>
    <property type="gene ID" value="LOC106663975"/>
</dbReference>
<dbReference type="KEGG" id="clec:106663975"/>
<feature type="transmembrane region" description="Helical" evidence="1">
    <location>
        <begin position="60"/>
        <end position="83"/>
    </location>
</feature>
<accession>A0A8I6RG84</accession>
<keyword evidence="1" id="KW-0472">Membrane</keyword>
<keyword evidence="1" id="KW-0812">Transmembrane</keyword>
<dbReference type="Proteomes" id="UP000494040">
    <property type="component" value="Unassembled WGS sequence"/>
</dbReference>
<organism evidence="2 3">
    <name type="scientific">Cimex lectularius</name>
    <name type="common">Bed bug</name>
    <name type="synonym">Acanthia lectularia</name>
    <dbReference type="NCBI Taxonomy" id="79782"/>
    <lineage>
        <taxon>Eukaryota</taxon>
        <taxon>Metazoa</taxon>
        <taxon>Ecdysozoa</taxon>
        <taxon>Arthropoda</taxon>
        <taxon>Hexapoda</taxon>
        <taxon>Insecta</taxon>
        <taxon>Pterygota</taxon>
        <taxon>Neoptera</taxon>
        <taxon>Paraneoptera</taxon>
        <taxon>Hemiptera</taxon>
        <taxon>Heteroptera</taxon>
        <taxon>Panheteroptera</taxon>
        <taxon>Cimicomorpha</taxon>
        <taxon>Cimicidae</taxon>
        <taxon>Cimex</taxon>
    </lineage>
</organism>
<evidence type="ECO:0000256" key="1">
    <source>
        <dbReference type="SAM" id="Phobius"/>
    </source>
</evidence>
<feature type="transmembrane region" description="Helical" evidence="1">
    <location>
        <begin position="24"/>
        <end position="48"/>
    </location>
</feature>
<sequence length="207" mass="24371">MFTTGVYGVCEEELTNYGEKSSRLWTLILPIIRFYGIFTSVVFCGVGIDIALHKHNIGVFYIICSMVVFFFEITWVITLFLQMCLVDELHPCFQCWEKVLWFRLWKKSILYSLFAFILFVKPKNVWLSLMAGILLLFLAVLYLLLTYRSRNQFRMVPSPRLLRTHSSNRHSPFDKYEDMTEMMDDIITRPMSSNRLADLDNGTLLEM</sequence>
<evidence type="ECO:0000313" key="3">
    <source>
        <dbReference type="Proteomes" id="UP000494040"/>
    </source>
</evidence>
<name>A0A8I6RG84_CIMLE</name>
<dbReference type="InterPro" id="IPR032055">
    <property type="entry name" value="TMEM72"/>
</dbReference>
<dbReference type="RefSeq" id="XP_014244750.1">
    <property type="nucleotide sequence ID" value="XM_014389264.2"/>
</dbReference>
<dbReference type="AlphaFoldDB" id="A0A8I6RG84"/>
<dbReference type="OrthoDB" id="5946061at2759"/>
<evidence type="ECO:0008006" key="4">
    <source>
        <dbReference type="Google" id="ProtNLM"/>
    </source>
</evidence>